<dbReference type="AlphaFoldDB" id="A0A1X6X7E9"/>
<keyword evidence="1" id="KW-1133">Transmembrane helix</keyword>
<dbReference type="RefSeq" id="WP_159458063.1">
    <property type="nucleotide sequence ID" value="NZ_FWFG01000099.1"/>
</dbReference>
<name>A0A1X6X7E9_9MICO</name>
<dbReference type="NCBIfam" id="NF041681">
    <property type="entry name" value="HGxxPAAW"/>
    <property type="match status" value="1"/>
</dbReference>
<gene>
    <name evidence="2" type="ORF">FM110_11085</name>
</gene>
<reference evidence="2 3" key="1">
    <citation type="submission" date="2017-02" db="EMBL/GenBank/DDBJ databases">
        <authorList>
            <person name="Peterson S.W."/>
        </authorList>
    </citation>
    <scope>NUCLEOTIDE SEQUENCE [LARGE SCALE GENOMIC DNA]</scope>
    <source>
        <strain evidence="2 3">CIP104813</strain>
    </source>
</reference>
<evidence type="ECO:0000313" key="2">
    <source>
        <dbReference type="EMBL" id="SLM94328.1"/>
    </source>
</evidence>
<keyword evidence="3" id="KW-1185">Reference proteome</keyword>
<dbReference type="OrthoDB" id="5149710at2"/>
<sequence length="81" mass="8404">MPKTYTVPPAPPSNHGQTVAAWVMTVGVVIGSIVAAIGLVLMHTMLMIVGGAAIVATILLSVVLRALGMGQKRRDREAVAQ</sequence>
<feature type="transmembrane region" description="Helical" evidence="1">
    <location>
        <begin position="47"/>
        <end position="67"/>
    </location>
</feature>
<evidence type="ECO:0000313" key="3">
    <source>
        <dbReference type="Proteomes" id="UP000195981"/>
    </source>
</evidence>
<accession>A0A1X6X7E9</accession>
<protein>
    <submittedName>
        <fullName evidence="2">Uncharacterized protein</fullName>
    </submittedName>
</protein>
<feature type="transmembrane region" description="Helical" evidence="1">
    <location>
        <begin position="21"/>
        <end position="41"/>
    </location>
</feature>
<dbReference type="EMBL" id="FWFG01000099">
    <property type="protein sequence ID" value="SLM94328.1"/>
    <property type="molecule type" value="Genomic_DNA"/>
</dbReference>
<evidence type="ECO:0000256" key="1">
    <source>
        <dbReference type="SAM" id="Phobius"/>
    </source>
</evidence>
<keyword evidence="1" id="KW-0472">Membrane</keyword>
<dbReference type="Proteomes" id="UP000195981">
    <property type="component" value="Unassembled WGS sequence"/>
</dbReference>
<proteinExistence type="predicted"/>
<keyword evidence="1" id="KW-0812">Transmembrane</keyword>
<organism evidence="2 3">
    <name type="scientific">Brachybacterium nesterenkovii</name>
    <dbReference type="NCBI Taxonomy" id="47847"/>
    <lineage>
        <taxon>Bacteria</taxon>
        <taxon>Bacillati</taxon>
        <taxon>Actinomycetota</taxon>
        <taxon>Actinomycetes</taxon>
        <taxon>Micrococcales</taxon>
        <taxon>Dermabacteraceae</taxon>
        <taxon>Brachybacterium</taxon>
    </lineage>
</organism>